<feature type="domain" description="RRM" evidence="3">
    <location>
        <begin position="55"/>
        <end position="114"/>
    </location>
</feature>
<name>A0A6G1EMA2_9ORYZ</name>
<evidence type="ECO:0000313" key="4">
    <source>
        <dbReference type="EMBL" id="KAF0925757.1"/>
    </source>
</evidence>
<dbReference type="GO" id="GO:0003723">
    <property type="term" value="F:RNA binding"/>
    <property type="evidence" value="ECO:0007669"/>
    <property type="project" value="UniProtKB-UniRule"/>
</dbReference>
<dbReference type="EMBL" id="SPHZ02000003">
    <property type="protein sequence ID" value="KAF0925757.1"/>
    <property type="molecule type" value="Genomic_DNA"/>
</dbReference>
<dbReference type="PROSITE" id="PS50102">
    <property type="entry name" value="RRM"/>
    <property type="match status" value="1"/>
</dbReference>
<dbReference type="Proteomes" id="UP000479710">
    <property type="component" value="Unassembled WGS sequence"/>
</dbReference>
<gene>
    <name evidence="4" type="ORF">E2562_017314</name>
</gene>
<dbReference type="SUPFAM" id="SSF54928">
    <property type="entry name" value="RNA-binding domain, RBD"/>
    <property type="match status" value="1"/>
</dbReference>
<evidence type="ECO:0000259" key="3">
    <source>
        <dbReference type="PROSITE" id="PS50102"/>
    </source>
</evidence>
<keyword evidence="1" id="KW-0694">RNA-binding</keyword>
<dbReference type="InterPro" id="IPR000504">
    <property type="entry name" value="RRM_dom"/>
</dbReference>
<dbReference type="Pfam" id="PF00076">
    <property type="entry name" value="RRM_1"/>
    <property type="match status" value="1"/>
</dbReference>
<reference evidence="4 5" key="1">
    <citation type="submission" date="2019-11" db="EMBL/GenBank/DDBJ databases">
        <title>Whole genome sequence of Oryza granulata.</title>
        <authorList>
            <person name="Li W."/>
        </authorList>
    </citation>
    <scope>NUCLEOTIDE SEQUENCE [LARGE SCALE GENOMIC DNA]</scope>
    <source>
        <strain evidence="5">cv. Menghai</strain>
        <tissue evidence="4">Leaf</tissue>
    </source>
</reference>
<keyword evidence="5" id="KW-1185">Reference proteome</keyword>
<dbReference type="AlphaFoldDB" id="A0A6G1EMA2"/>
<dbReference type="InterPro" id="IPR035979">
    <property type="entry name" value="RBD_domain_sf"/>
</dbReference>
<comment type="caution">
    <text evidence="4">The sequence shown here is derived from an EMBL/GenBank/DDBJ whole genome shotgun (WGS) entry which is preliminary data.</text>
</comment>
<evidence type="ECO:0000313" key="5">
    <source>
        <dbReference type="Proteomes" id="UP000479710"/>
    </source>
</evidence>
<sequence length="149" mass="16139">METWGGQQAPLKRRGPPLAPDPPQGKGGRQGRARHLGDDSGLTTVSIWRQGRRHLSTHIEGVTDGGEDDDAERGPVFSRFGELENYRIIFDKQSDKSKGYGFVLSRSHRSAPSAAPSSKSVAALLSAISLPLVPPLRPPSPPDDHWALD</sequence>
<evidence type="ECO:0000256" key="2">
    <source>
        <dbReference type="SAM" id="MobiDB-lite"/>
    </source>
</evidence>
<proteinExistence type="predicted"/>
<feature type="region of interest" description="Disordered" evidence="2">
    <location>
        <begin position="1"/>
        <end position="41"/>
    </location>
</feature>
<evidence type="ECO:0000256" key="1">
    <source>
        <dbReference type="PROSITE-ProRule" id="PRU00176"/>
    </source>
</evidence>
<dbReference type="Gene3D" id="3.30.70.330">
    <property type="match status" value="1"/>
</dbReference>
<accession>A0A6G1EMA2</accession>
<protein>
    <recommendedName>
        <fullName evidence="3">RRM domain-containing protein</fullName>
    </recommendedName>
</protein>
<organism evidence="4 5">
    <name type="scientific">Oryza meyeriana var. granulata</name>
    <dbReference type="NCBI Taxonomy" id="110450"/>
    <lineage>
        <taxon>Eukaryota</taxon>
        <taxon>Viridiplantae</taxon>
        <taxon>Streptophyta</taxon>
        <taxon>Embryophyta</taxon>
        <taxon>Tracheophyta</taxon>
        <taxon>Spermatophyta</taxon>
        <taxon>Magnoliopsida</taxon>
        <taxon>Liliopsida</taxon>
        <taxon>Poales</taxon>
        <taxon>Poaceae</taxon>
        <taxon>BOP clade</taxon>
        <taxon>Oryzoideae</taxon>
        <taxon>Oryzeae</taxon>
        <taxon>Oryzinae</taxon>
        <taxon>Oryza</taxon>
        <taxon>Oryza meyeriana</taxon>
    </lineage>
</organism>
<dbReference type="InterPro" id="IPR012677">
    <property type="entry name" value="Nucleotide-bd_a/b_plait_sf"/>
</dbReference>